<keyword evidence="7" id="KW-1185">Reference proteome</keyword>
<dbReference type="Proteomes" id="UP000313359">
    <property type="component" value="Unassembled WGS sequence"/>
</dbReference>
<evidence type="ECO:0000256" key="3">
    <source>
        <dbReference type="ARBA" id="ARBA00022771"/>
    </source>
</evidence>
<keyword evidence="2" id="KW-0479">Metal-binding</keyword>
<protein>
    <submittedName>
        <fullName evidence="6">Uncharacterized protein</fullName>
    </submittedName>
</protein>
<dbReference type="GO" id="GO:0008270">
    <property type="term" value="F:zinc ion binding"/>
    <property type="evidence" value="ECO:0007669"/>
    <property type="project" value="UniProtKB-KW"/>
</dbReference>
<gene>
    <name evidence="6" type="ORF">L227DRAFT_503634</name>
</gene>
<accession>A0A5C2S8P0</accession>
<dbReference type="OrthoDB" id="2742389at2759"/>
<evidence type="ECO:0000313" key="7">
    <source>
        <dbReference type="Proteomes" id="UP000313359"/>
    </source>
</evidence>
<dbReference type="PANTHER" id="PTHR46481:SF10">
    <property type="entry name" value="ZINC FINGER BED DOMAIN-CONTAINING PROTEIN 39"/>
    <property type="match status" value="1"/>
</dbReference>
<dbReference type="PANTHER" id="PTHR46481">
    <property type="entry name" value="ZINC FINGER BED DOMAIN-CONTAINING PROTEIN 4"/>
    <property type="match status" value="1"/>
</dbReference>
<evidence type="ECO:0000313" key="6">
    <source>
        <dbReference type="EMBL" id="RPD59519.1"/>
    </source>
</evidence>
<proteinExistence type="predicted"/>
<dbReference type="InterPro" id="IPR052035">
    <property type="entry name" value="ZnF_BED_domain_contain"/>
</dbReference>
<comment type="subcellular location">
    <subcellularLocation>
        <location evidence="1">Nucleus</location>
    </subcellularLocation>
</comment>
<keyword evidence="3" id="KW-0863">Zinc-finger</keyword>
<name>A0A5C2S8P0_9APHY</name>
<dbReference type="EMBL" id="ML122270">
    <property type="protein sequence ID" value="RPD59519.1"/>
    <property type="molecule type" value="Genomic_DNA"/>
</dbReference>
<keyword evidence="4" id="KW-0862">Zinc</keyword>
<keyword evidence="5" id="KW-0539">Nucleus</keyword>
<evidence type="ECO:0000256" key="2">
    <source>
        <dbReference type="ARBA" id="ARBA00022723"/>
    </source>
</evidence>
<evidence type="ECO:0000256" key="1">
    <source>
        <dbReference type="ARBA" id="ARBA00004123"/>
    </source>
</evidence>
<dbReference type="SUPFAM" id="SSF140996">
    <property type="entry name" value="Hermes dimerisation domain"/>
    <property type="match status" value="1"/>
</dbReference>
<evidence type="ECO:0000256" key="5">
    <source>
        <dbReference type="ARBA" id="ARBA00023242"/>
    </source>
</evidence>
<dbReference type="AlphaFoldDB" id="A0A5C2S8P0"/>
<organism evidence="6 7">
    <name type="scientific">Lentinus tigrinus ALCF2SS1-6</name>
    <dbReference type="NCBI Taxonomy" id="1328759"/>
    <lineage>
        <taxon>Eukaryota</taxon>
        <taxon>Fungi</taxon>
        <taxon>Dikarya</taxon>
        <taxon>Basidiomycota</taxon>
        <taxon>Agaricomycotina</taxon>
        <taxon>Agaricomycetes</taxon>
        <taxon>Polyporales</taxon>
        <taxon>Polyporaceae</taxon>
        <taxon>Lentinus</taxon>
    </lineage>
</organism>
<evidence type="ECO:0000256" key="4">
    <source>
        <dbReference type="ARBA" id="ARBA00022833"/>
    </source>
</evidence>
<dbReference type="GO" id="GO:0005634">
    <property type="term" value="C:nucleus"/>
    <property type="evidence" value="ECO:0007669"/>
    <property type="project" value="UniProtKB-SubCell"/>
</dbReference>
<sequence>MIGSRTSHLRTEAQQTKWKSYVYAFYKPDVDILKVSPTKISHVFHCAKPGCTTTVTWFLDTKDAMSTANLGSHVASCWSVEVMCVAQELGHLKHSHPMVEAYGRSGTITMAFKCTGKGKVMYSVRPHTSAETRCRPFEIVRDRAFLMLMKTGRPEYKIPSPATISRDMRRVFAKVRVRIAKMLQDFDGDLSFTCNAWTSPYHKALVAFGVHLHHHREPLSFILNVVEIAESHTGEALVKAFEETLTEFEIEDKVSIAHAQTQNCKVTHLW</sequence>
<reference evidence="6" key="1">
    <citation type="journal article" date="2018" name="Genome Biol. Evol.">
        <title>Genomics and development of Lentinus tigrinus, a white-rot wood-decaying mushroom with dimorphic fruiting bodies.</title>
        <authorList>
            <person name="Wu B."/>
            <person name="Xu Z."/>
            <person name="Knudson A."/>
            <person name="Carlson A."/>
            <person name="Chen N."/>
            <person name="Kovaka S."/>
            <person name="LaButti K."/>
            <person name="Lipzen A."/>
            <person name="Pennachio C."/>
            <person name="Riley R."/>
            <person name="Schakwitz W."/>
            <person name="Umezawa K."/>
            <person name="Ohm R.A."/>
            <person name="Grigoriev I.V."/>
            <person name="Nagy L.G."/>
            <person name="Gibbons J."/>
            <person name="Hibbett D."/>
        </authorList>
    </citation>
    <scope>NUCLEOTIDE SEQUENCE [LARGE SCALE GENOMIC DNA]</scope>
    <source>
        <strain evidence="6">ALCF2SS1-6</strain>
    </source>
</reference>